<dbReference type="EMBL" id="BJMH01000031">
    <property type="protein sequence ID" value="GEB34963.1"/>
    <property type="molecule type" value="Genomic_DNA"/>
</dbReference>
<organism evidence="1 2">
    <name type="scientific">Brevibacillus parabrevis</name>
    <dbReference type="NCBI Taxonomy" id="54914"/>
    <lineage>
        <taxon>Bacteria</taxon>
        <taxon>Bacillati</taxon>
        <taxon>Bacillota</taxon>
        <taxon>Bacilli</taxon>
        <taxon>Bacillales</taxon>
        <taxon>Paenibacillaceae</taxon>
        <taxon>Brevibacillus</taxon>
    </lineage>
</organism>
<accession>A0A4Y3PNI6</accession>
<comment type="caution">
    <text evidence="1">The sequence shown here is derived from an EMBL/GenBank/DDBJ whole genome shotgun (WGS) entry which is preliminary data.</text>
</comment>
<dbReference type="STRING" id="54914.AV540_11685"/>
<evidence type="ECO:0000313" key="1">
    <source>
        <dbReference type="EMBL" id="GEB34963.1"/>
    </source>
</evidence>
<sequence>MGAIEELREHQGTVADKCREMGELLGLSEPVSELVLQAALHDSSYAHNLLATRRNAAFLQYLLANPPAVPKQQEVEAKTSLQLVKKASEAMWKWAKTGFSTVDEAVLQKRYNTCMQCPNLQDQTEQIVYKVFSGTKQAEEKICSLCGCVVANKVRLPTEACPDRHPHLPGVNRWEEPIEQRG</sequence>
<protein>
    <submittedName>
        <fullName evidence="1">Uncharacterized protein</fullName>
    </submittedName>
</protein>
<dbReference type="RefSeq" id="WP_122966424.1">
    <property type="nucleotide sequence ID" value="NZ_BJMH01000031.1"/>
</dbReference>
<keyword evidence="2" id="KW-1185">Reference proteome</keyword>
<dbReference type="AlphaFoldDB" id="A0A4Y3PNI6"/>
<name>A0A4Y3PNI6_BREPA</name>
<proteinExistence type="predicted"/>
<gene>
    <name evidence="1" type="ORF">BPA01_45430</name>
</gene>
<evidence type="ECO:0000313" key="2">
    <source>
        <dbReference type="Proteomes" id="UP000316882"/>
    </source>
</evidence>
<dbReference type="Proteomes" id="UP000316882">
    <property type="component" value="Unassembled WGS sequence"/>
</dbReference>
<reference evidence="1 2" key="1">
    <citation type="submission" date="2019-06" db="EMBL/GenBank/DDBJ databases">
        <title>Whole genome shotgun sequence of Brevibacillus parabrevis NBRC 12334.</title>
        <authorList>
            <person name="Hosoyama A."/>
            <person name="Uohara A."/>
            <person name="Ohji S."/>
            <person name="Ichikawa N."/>
        </authorList>
    </citation>
    <scope>NUCLEOTIDE SEQUENCE [LARGE SCALE GENOMIC DNA]</scope>
    <source>
        <strain evidence="1 2">NBRC 12334</strain>
    </source>
</reference>